<feature type="transmembrane region" description="Helical" evidence="1">
    <location>
        <begin position="38"/>
        <end position="63"/>
    </location>
</feature>
<dbReference type="Proteomes" id="UP001595799">
    <property type="component" value="Unassembled WGS sequence"/>
</dbReference>
<evidence type="ECO:0000259" key="2">
    <source>
        <dbReference type="Pfam" id="PF10081"/>
    </source>
</evidence>
<comment type="caution">
    <text evidence="4">The sequence shown here is derived from an EMBL/GenBank/DDBJ whole genome shotgun (WGS) entry which is preliminary data.</text>
</comment>
<proteinExistence type="predicted"/>
<dbReference type="Pfam" id="PF15420">
    <property type="entry name" value="Abhydrolase_9_N"/>
    <property type="match status" value="1"/>
</dbReference>
<sequence length="550" mass="60939">MISKLPTRFARSFCTAGLLLGTLFFAASLTPSLLPRTALVQGVLSGLAFGAGYLLGFWVRRLWRYLELPVLRGRLSLVVQVAAALVCLVIAGYFLWRSVGWQNSIRAAMDLEPTAEGQHLQVALVAAAVFAGLVLLARLVRLVFVLVSRFIRRHVPRRFAQVIGFALVAMLLWSAANGLIFSVGLRMADSSYRQFDALFESDVEQPAAPVMAGSAESLVDWEGMGRAGRRFVAQTPNAEKLGKFLDQDEPMRPARVYIGLNSADSIEARAELALEELKRIDAFERSALVIATPTGTGEVDRPAIVPVEYMTGGDVATVAVQYSYLASWLALLTEPGYGADTAQAVFDRVYEHWRDLPAEERPELYLHGLSLGALNSDLSFDLYDVVGDPIDGAVWSGPPFSTPTWQSATRERKEGSPVWRPRFRDGSVIRFTNQQDALDIPGAEWGPMRFVYLQYASDPITFFEPELFYRRPDWLTGRRGPDVSDALTWYPAITFLQLIADMPASMVGPVGYGHVYAAEDYADAWAEVLDPTGWDESRISQLKAHLRGRY</sequence>
<dbReference type="InterPro" id="IPR027788">
    <property type="entry name" value="Alpha/beta-hydrolase_N_dom"/>
</dbReference>
<evidence type="ECO:0000313" key="4">
    <source>
        <dbReference type="EMBL" id="MFC4350298.1"/>
    </source>
</evidence>
<dbReference type="Pfam" id="PF10081">
    <property type="entry name" value="Abhydrolase_9"/>
    <property type="match status" value="1"/>
</dbReference>
<gene>
    <name evidence="4" type="ORF">ACFOW6_01950</name>
</gene>
<evidence type="ECO:0000256" key="1">
    <source>
        <dbReference type="SAM" id="Phobius"/>
    </source>
</evidence>
<feature type="transmembrane region" description="Helical" evidence="1">
    <location>
        <begin position="75"/>
        <end position="96"/>
    </location>
</feature>
<accession>A0ABV8UHJ9</accession>
<keyword evidence="5" id="KW-1185">Reference proteome</keyword>
<evidence type="ECO:0000259" key="3">
    <source>
        <dbReference type="Pfam" id="PF15420"/>
    </source>
</evidence>
<dbReference type="RefSeq" id="WP_382420604.1">
    <property type="nucleotide sequence ID" value="NZ_JBHSCW010000001.1"/>
</dbReference>
<keyword evidence="4" id="KW-0378">Hydrolase</keyword>
<keyword evidence="1" id="KW-0472">Membrane</keyword>
<name>A0ABV8UHJ9_9PROT</name>
<dbReference type="InterPro" id="IPR012037">
    <property type="entry name" value="Alpha/beta-hydrolase_fam"/>
</dbReference>
<feature type="transmembrane region" description="Helical" evidence="1">
    <location>
        <begin position="122"/>
        <end position="147"/>
    </location>
</feature>
<feature type="transmembrane region" description="Helical" evidence="1">
    <location>
        <begin position="159"/>
        <end position="185"/>
    </location>
</feature>
<protein>
    <submittedName>
        <fullName evidence="4">Alpha/beta hydrolase</fullName>
    </submittedName>
</protein>
<keyword evidence="1" id="KW-0812">Transmembrane</keyword>
<dbReference type="EMBL" id="JBHSCW010000001">
    <property type="protein sequence ID" value="MFC4350298.1"/>
    <property type="molecule type" value="Genomic_DNA"/>
</dbReference>
<organism evidence="4 5">
    <name type="scientific">Fodinicurvata halophila</name>
    <dbReference type="NCBI Taxonomy" id="1419723"/>
    <lineage>
        <taxon>Bacteria</taxon>
        <taxon>Pseudomonadati</taxon>
        <taxon>Pseudomonadota</taxon>
        <taxon>Alphaproteobacteria</taxon>
        <taxon>Rhodospirillales</taxon>
        <taxon>Rhodovibrionaceae</taxon>
        <taxon>Fodinicurvata</taxon>
    </lineage>
</organism>
<dbReference type="PIRSF" id="PIRSF007542">
    <property type="entry name" value="UCP007542"/>
    <property type="match status" value="1"/>
</dbReference>
<dbReference type="InterPro" id="IPR027787">
    <property type="entry name" value="Alpha/beta-hydrolase_catalytic"/>
</dbReference>
<reference evidence="5" key="1">
    <citation type="journal article" date="2019" name="Int. J. Syst. Evol. Microbiol.">
        <title>The Global Catalogue of Microorganisms (GCM) 10K type strain sequencing project: providing services to taxonomists for standard genome sequencing and annotation.</title>
        <authorList>
            <consortium name="The Broad Institute Genomics Platform"/>
            <consortium name="The Broad Institute Genome Sequencing Center for Infectious Disease"/>
            <person name="Wu L."/>
            <person name="Ma J."/>
        </authorList>
    </citation>
    <scope>NUCLEOTIDE SEQUENCE [LARGE SCALE GENOMIC DNA]</scope>
    <source>
        <strain evidence="5">CECT 8472</strain>
    </source>
</reference>
<feature type="domain" description="Alpha/beta-hydrolase catalytic" evidence="2">
    <location>
        <begin position="255"/>
        <end position="541"/>
    </location>
</feature>
<feature type="domain" description="Alpha/beta-hydrolase N-terminal" evidence="3">
    <location>
        <begin position="29"/>
        <end position="236"/>
    </location>
</feature>
<dbReference type="GO" id="GO:0016787">
    <property type="term" value="F:hydrolase activity"/>
    <property type="evidence" value="ECO:0007669"/>
    <property type="project" value="UniProtKB-KW"/>
</dbReference>
<keyword evidence="1" id="KW-1133">Transmembrane helix</keyword>
<evidence type="ECO:0000313" key="5">
    <source>
        <dbReference type="Proteomes" id="UP001595799"/>
    </source>
</evidence>